<dbReference type="Proteomes" id="UP000276133">
    <property type="component" value="Unassembled WGS sequence"/>
</dbReference>
<dbReference type="EMBL" id="REGN01009234">
    <property type="protein sequence ID" value="RNA01632.1"/>
    <property type="molecule type" value="Genomic_DNA"/>
</dbReference>
<organism evidence="1 2">
    <name type="scientific">Brachionus plicatilis</name>
    <name type="common">Marine rotifer</name>
    <name type="synonym">Brachionus muelleri</name>
    <dbReference type="NCBI Taxonomy" id="10195"/>
    <lineage>
        <taxon>Eukaryota</taxon>
        <taxon>Metazoa</taxon>
        <taxon>Spiralia</taxon>
        <taxon>Gnathifera</taxon>
        <taxon>Rotifera</taxon>
        <taxon>Eurotatoria</taxon>
        <taxon>Monogononta</taxon>
        <taxon>Pseudotrocha</taxon>
        <taxon>Ploima</taxon>
        <taxon>Brachionidae</taxon>
        <taxon>Brachionus</taxon>
    </lineage>
</organism>
<comment type="caution">
    <text evidence="1">The sequence shown here is derived from an EMBL/GenBank/DDBJ whole genome shotgun (WGS) entry which is preliminary data.</text>
</comment>
<evidence type="ECO:0000313" key="1">
    <source>
        <dbReference type="EMBL" id="RNA01632.1"/>
    </source>
</evidence>
<accession>A0A3M7PR78</accession>
<protein>
    <submittedName>
        <fullName evidence="1">Uncharacterized protein</fullName>
    </submittedName>
</protein>
<proteinExistence type="predicted"/>
<name>A0A3M7PR78_BRAPC</name>
<reference evidence="1 2" key="1">
    <citation type="journal article" date="2018" name="Sci. Rep.">
        <title>Genomic signatures of local adaptation to the degree of environmental predictability in rotifers.</title>
        <authorList>
            <person name="Franch-Gras L."/>
            <person name="Hahn C."/>
            <person name="Garcia-Roger E.M."/>
            <person name="Carmona M.J."/>
            <person name="Serra M."/>
            <person name="Gomez A."/>
        </authorList>
    </citation>
    <scope>NUCLEOTIDE SEQUENCE [LARGE SCALE GENOMIC DNA]</scope>
    <source>
        <strain evidence="1">HYR1</strain>
    </source>
</reference>
<gene>
    <name evidence="1" type="ORF">BpHYR1_008163</name>
</gene>
<dbReference type="AlphaFoldDB" id="A0A3M7PR78"/>
<keyword evidence="2" id="KW-1185">Reference proteome</keyword>
<sequence length="129" mass="15400">MQTDASFNVPSSWCKIFGPIIDGKISQKSIREFFPKNQTIRNQENIENVSGQIESENWLKQKYFDDLVTSTKKKMNRKINHFAYDINYSTLFEFLCFEILIQYCVRNNRLKNCEQLKMRKIKFQSPNLN</sequence>
<evidence type="ECO:0000313" key="2">
    <source>
        <dbReference type="Proteomes" id="UP000276133"/>
    </source>
</evidence>